<dbReference type="InterPro" id="IPR036148">
    <property type="entry name" value="MmgE/PrpD_sf"/>
</dbReference>
<dbReference type="InterPro" id="IPR045337">
    <property type="entry name" value="MmgE_PrpD_C"/>
</dbReference>
<keyword evidence="5" id="KW-1185">Reference proteome</keyword>
<dbReference type="AlphaFoldDB" id="A0A1H6IUB4"/>
<dbReference type="OrthoDB" id="43639at2157"/>
<dbReference type="InterPro" id="IPR045336">
    <property type="entry name" value="MmgE_PrpD_N"/>
</dbReference>
<feature type="domain" description="MmgE/PrpD N-terminal" evidence="2">
    <location>
        <begin position="8"/>
        <end position="241"/>
    </location>
</feature>
<protein>
    <submittedName>
        <fullName evidence="4">2-methylcitrate dehydratase PrpD</fullName>
    </submittedName>
</protein>
<dbReference type="PANTHER" id="PTHR16943">
    <property type="entry name" value="2-METHYLCITRATE DEHYDRATASE-RELATED"/>
    <property type="match status" value="1"/>
</dbReference>
<reference evidence="4 5" key="1">
    <citation type="submission" date="2016-10" db="EMBL/GenBank/DDBJ databases">
        <authorList>
            <person name="de Groot N.N."/>
        </authorList>
    </citation>
    <scope>NUCLEOTIDE SEQUENCE [LARGE SCALE GENOMIC DNA]</scope>
    <source>
        <strain evidence="4 5">IBRC-M10418</strain>
    </source>
</reference>
<dbReference type="InterPro" id="IPR042183">
    <property type="entry name" value="MmgE/PrpD_sf_1"/>
</dbReference>
<organism evidence="4 5">
    <name type="scientific">Halopenitus malekzadehii</name>
    <dbReference type="NCBI Taxonomy" id="1267564"/>
    <lineage>
        <taxon>Archaea</taxon>
        <taxon>Methanobacteriati</taxon>
        <taxon>Methanobacteriota</taxon>
        <taxon>Stenosarchaea group</taxon>
        <taxon>Halobacteria</taxon>
        <taxon>Halobacteriales</taxon>
        <taxon>Haloferacaceae</taxon>
        <taxon>Halopenitus</taxon>
    </lineage>
</organism>
<evidence type="ECO:0000259" key="2">
    <source>
        <dbReference type="Pfam" id="PF03972"/>
    </source>
</evidence>
<dbReference type="PANTHER" id="PTHR16943:SF8">
    <property type="entry name" value="2-METHYLCITRATE DEHYDRATASE"/>
    <property type="match status" value="1"/>
</dbReference>
<dbReference type="InterPro" id="IPR042188">
    <property type="entry name" value="MmgE/PrpD_sf_2"/>
</dbReference>
<dbReference type="Pfam" id="PF19305">
    <property type="entry name" value="MmgE_PrpD_C"/>
    <property type="match status" value="1"/>
</dbReference>
<gene>
    <name evidence="4" type="ORF">SAMN05192561_103157</name>
</gene>
<dbReference type="Gene3D" id="3.30.1330.120">
    <property type="entry name" value="2-methylcitrate dehydratase PrpD"/>
    <property type="match status" value="1"/>
</dbReference>
<accession>A0A1H6IUB4</accession>
<dbReference type="InterPro" id="IPR005656">
    <property type="entry name" value="MmgE_PrpD"/>
</dbReference>
<evidence type="ECO:0000313" key="4">
    <source>
        <dbReference type="EMBL" id="SEH49999.1"/>
    </source>
</evidence>
<dbReference type="SUPFAM" id="SSF103378">
    <property type="entry name" value="2-methylcitrate dehydratase PrpD"/>
    <property type="match status" value="1"/>
</dbReference>
<dbReference type="Proteomes" id="UP000199215">
    <property type="component" value="Unassembled WGS sequence"/>
</dbReference>
<dbReference type="GO" id="GO:0016829">
    <property type="term" value="F:lyase activity"/>
    <property type="evidence" value="ECO:0007669"/>
    <property type="project" value="InterPro"/>
</dbReference>
<evidence type="ECO:0000259" key="3">
    <source>
        <dbReference type="Pfam" id="PF19305"/>
    </source>
</evidence>
<dbReference type="Gene3D" id="1.10.4100.10">
    <property type="entry name" value="2-methylcitrate dehydratase PrpD"/>
    <property type="match status" value="1"/>
</dbReference>
<proteinExistence type="inferred from homology"/>
<dbReference type="Pfam" id="PF03972">
    <property type="entry name" value="MmgE_PrpD_N"/>
    <property type="match status" value="1"/>
</dbReference>
<evidence type="ECO:0000256" key="1">
    <source>
        <dbReference type="ARBA" id="ARBA00006174"/>
    </source>
</evidence>
<evidence type="ECO:0000313" key="5">
    <source>
        <dbReference type="Proteomes" id="UP000199215"/>
    </source>
</evidence>
<dbReference type="EMBL" id="FNWU01000003">
    <property type="protein sequence ID" value="SEH49999.1"/>
    <property type="molecule type" value="Genomic_DNA"/>
</dbReference>
<dbReference type="RefSeq" id="WP_092816726.1">
    <property type="nucleotide sequence ID" value="NZ_FNWU01000003.1"/>
</dbReference>
<feature type="domain" description="MmgE/PrpD C-terminal" evidence="3">
    <location>
        <begin position="279"/>
        <end position="435"/>
    </location>
</feature>
<sequence length="459" mass="48010">MSPTSPEQRIGSFVADLEYRDVPDEAIETIERAVLDTIGVTLAGAVAQVGRATTRSDGPDPDTADAASLLGLDASASPAEVALRVGTASHALDYDDLSWAMDGHPSVTLVPALFALADAETSGQDFITAYAAGFETECAVAEPISPAHYERGWHATATFGTFGATAAAAHLLGLDADRTATALSIAASTVAGLKRNFGSMTKPLHAGLCCRSGVTAARLARDGLSADATAVSGDGGFWDLYGPAGSEDDGVDAEAGDADAFSIGDRWRLAEVGINAKAYPCCYFTHTAIAATQDIRDRESLDPETIEDITVTASPGAADALSHSDPTTGLEAKFSMEYCVASAAVRDRVALGTFDDDAIDDRAVQRVRERVTHHTDADLAYDAHASTVRIETDDGATYRRELERPPGTHDDPLSAAAYRRKFIDCATVVLEEPVAAELHDVFTSLASVESVPTAIAAAE</sequence>
<name>A0A1H6IUB4_9EURY</name>
<comment type="similarity">
    <text evidence="1">Belongs to the PrpD family.</text>
</comment>
<dbReference type="STRING" id="1267564.SAMN05192561_103157"/>